<dbReference type="EMBL" id="FNHU01000005">
    <property type="protein sequence ID" value="SDM66873.1"/>
    <property type="molecule type" value="Genomic_DNA"/>
</dbReference>
<gene>
    <name evidence="1" type="ORF">SAMN04487766_10591</name>
</gene>
<organism evidence="1 2">
    <name type="scientific">Actinomyces ruminicola</name>
    <dbReference type="NCBI Taxonomy" id="332524"/>
    <lineage>
        <taxon>Bacteria</taxon>
        <taxon>Bacillati</taxon>
        <taxon>Actinomycetota</taxon>
        <taxon>Actinomycetes</taxon>
        <taxon>Actinomycetales</taxon>
        <taxon>Actinomycetaceae</taxon>
        <taxon>Actinomyces</taxon>
    </lineage>
</organism>
<name>A0A1G9V456_9ACTO</name>
<dbReference type="OrthoDB" id="3258950at2"/>
<sequence>MVLQVVPEELGRVRGFLEECEHSLGRVYVNTGGEGAFGVPVLACAAARFAYHFEDRAARDASRAVELADGLMAAQRDFASTDEEAADGARALGESSHRFGHGRSNGIVVDRTTGRVVSYHGLTH</sequence>
<evidence type="ECO:0000313" key="2">
    <source>
        <dbReference type="Proteomes" id="UP000199671"/>
    </source>
</evidence>
<dbReference type="AlphaFoldDB" id="A0A1G9V456"/>
<accession>A0A1G9V456</accession>
<dbReference type="Proteomes" id="UP000199671">
    <property type="component" value="Unassembled WGS sequence"/>
</dbReference>
<dbReference type="RefSeq" id="WP_143008891.1">
    <property type="nucleotide sequence ID" value="NZ_FNHU01000005.1"/>
</dbReference>
<protein>
    <submittedName>
        <fullName evidence="1">Uncharacterized protein</fullName>
    </submittedName>
</protein>
<evidence type="ECO:0000313" key="1">
    <source>
        <dbReference type="EMBL" id="SDM66873.1"/>
    </source>
</evidence>
<reference evidence="1 2" key="1">
    <citation type="submission" date="2016-10" db="EMBL/GenBank/DDBJ databases">
        <authorList>
            <person name="de Groot N.N."/>
        </authorList>
    </citation>
    <scope>NUCLEOTIDE SEQUENCE [LARGE SCALE GENOMIC DNA]</scope>
    <source>
        <strain evidence="1 2">KPR-7B</strain>
    </source>
</reference>
<proteinExistence type="predicted"/>